<dbReference type="AlphaFoldDB" id="A0A3D8P2H4"/>
<name>A0A3D8P2H4_9THEO</name>
<dbReference type="OrthoDB" id="191172at2"/>
<dbReference type="InterPro" id="IPR025159">
    <property type="entry name" value="AbiEi_N"/>
</dbReference>
<reference evidence="2 3" key="1">
    <citation type="submission" date="2018-08" db="EMBL/GenBank/DDBJ databases">
        <title>Form III RuBisCO-mediated autotrophy in Thermodesulfobium bacteria.</title>
        <authorList>
            <person name="Toshchakov S.V."/>
            <person name="Kublanov I.V."/>
            <person name="Frolov E."/>
            <person name="Bonch-Osmolovskaya E.A."/>
            <person name="Tourova T.P."/>
            <person name="Chernych N.A."/>
            <person name="Lebedinsky A.V."/>
        </authorList>
    </citation>
    <scope>NUCLEOTIDE SEQUENCE [LARGE SCALE GENOMIC DNA]</scope>
    <source>
        <strain evidence="2 3">SR</strain>
    </source>
</reference>
<sequence>MRMTEWYRLFRENSLKKVFTFDDLHVLTGLPTRELKVELSRLVKRGLAERLAKGIYANPFNYPSPAEIAMVLRPPCYISMEYCLSEEGILSQHSFTVTCVTLGTPGTAHTSRTIFEYHRIARKLFWGWREDGQGVRWAWPEKALLDLIYIRHLRTRELSRERLLSLLDDMYLEELNSERLLEFLSRFGSPHAEKIADILTKAGLAVTPS</sequence>
<dbReference type="RefSeq" id="WP_115793496.1">
    <property type="nucleotide sequence ID" value="NZ_QSLN01000040.1"/>
</dbReference>
<protein>
    <recommendedName>
        <fullName evidence="1">AbiEi antitoxin N-terminal domain-containing protein</fullName>
    </recommendedName>
</protein>
<gene>
    <name evidence="2" type="ORF">DXX99_10895</name>
</gene>
<dbReference type="EMBL" id="QSLN01000040">
    <property type="protein sequence ID" value="RDV80422.1"/>
    <property type="molecule type" value="Genomic_DNA"/>
</dbReference>
<keyword evidence="3" id="KW-1185">Reference proteome</keyword>
<feature type="domain" description="AbiEi antitoxin N-terminal" evidence="1">
    <location>
        <begin position="8"/>
        <end position="59"/>
    </location>
</feature>
<organism evidence="2 3">
    <name type="scientific">Ammonifex thiophilus</name>
    <dbReference type="NCBI Taxonomy" id="444093"/>
    <lineage>
        <taxon>Bacteria</taxon>
        <taxon>Bacillati</taxon>
        <taxon>Bacillota</taxon>
        <taxon>Clostridia</taxon>
        <taxon>Thermoanaerobacterales</taxon>
        <taxon>Thermoanaerobacteraceae</taxon>
        <taxon>Ammonifex</taxon>
    </lineage>
</organism>
<dbReference type="Pfam" id="PF13338">
    <property type="entry name" value="AbiEi_4"/>
    <property type="match status" value="1"/>
</dbReference>
<evidence type="ECO:0000313" key="2">
    <source>
        <dbReference type="EMBL" id="RDV80422.1"/>
    </source>
</evidence>
<proteinExistence type="predicted"/>
<comment type="caution">
    <text evidence="2">The sequence shown here is derived from an EMBL/GenBank/DDBJ whole genome shotgun (WGS) entry which is preliminary data.</text>
</comment>
<accession>A0A3D8P2H4</accession>
<dbReference type="Proteomes" id="UP000256329">
    <property type="component" value="Unassembled WGS sequence"/>
</dbReference>
<evidence type="ECO:0000259" key="1">
    <source>
        <dbReference type="Pfam" id="PF13338"/>
    </source>
</evidence>
<evidence type="ECO:0000313" key="3">
    <source>
        <dbReference type="Proteomes" id="UP000256329"/>
    </source>
</evidence>